<evidence type="ECO:0000256" key="2">
    <source>
        <dbReference type="ARBA" id="ARBA00023163"/>
    </source>
</evidence>
<sequence>MHDRTPGTPFAGDASFPHNDANDMRRRRRSPWNPATWTPITTSFAANPRYRAPGTPGGRGFAATEHLAPEAVAAYVDGELTVNAHLRAAGHLEVCAECRAAVDAQSAARTMLRSSSGPLSVPPSLLGQLAAIPTQEIDMTNRGPLHPRRGR</sequence>
<dbReference type="EMBL" id="BAEH01000017">
    <property type="protein sequence ID" value="GAB16958.1"/>
    <property type="molecule type" value="Genomic_DNA"/>
</dbReference>
<evidence type="ECO:0000313" key="5">
    <source>
        <dbReference type="EMBL" id="GAB16958.1"/>
    </source>
</evidence>
<dbReference type="eggNOG" id="COG5662">
    <property type="taxonomic scope" value="Bacteria"/>
</dbReference>
<comment type="caution">
    <text evidence="5">The sequence shown here is derived from an EMBL/GenBank/DDBJ whole genome shotgun (WGS) entry which is preliminary data.</text>
</comment>
<evidence type="ECO:0000259" key="4">
    <source>
        <dbReference type="Pfam" id="PF13490"/>
    </source>
</evidence>
<feature type="region of interest" description="Disordered" evidence="3">
    <location>
        <begin position="1"/>
        <end position="36"/>
    </location>
</feature>
<reference evidence="5 6" key="1">
    <citation type="submission" date="2011-12" db="EMBL/GenBank/DDBJ databases">
        <title>Whole genome shotgun sequence of Gordonia effusa NBRC 100432.</title>
        <authorList>
            <person name="Yoshida I."/>
            <person name="Takarada H."/>
            <person name="Hosoyama A."/>
            <person name="Tsuchikane K."/>
            <person name="Katsumata H."/>
            <person name="Yamazaki S."/>
            <person name="Fujita N."/>
        </authorList>
    </citation>
    <scope>NUCLEOTIDE SEQUENCE [LARGE SCALE GENOMIC DNA]</scope>
    <source>
        <strain evidence="5 6">NBRC 100432</strain>
    </source>
</reference>
<dbReference type="STRING" id="1077974.GOEFS_017_00740"/>
<dbReference type="RefSeq" id="WP_007316296.1">
    <property type="nucleotide sequence ID" value="NZ_BAEH01000017.1"/>
</dbReference>
<evidence type="ECO:0000313" key="6">
    <source>
        <dbReference type="Proteomes" id="UP000035034"/>
    </source>
</evidence>
<dbReference type="Proteomes" id="UP000035034">
    <property type="component" value="Unassembled WGS sequence"/>
</dbReference>
<protein>
    <recommendedName>
        <fullName evidence="4">Putative zinc-finger domain-containing protein</fullName>
    </recommendedName>
</protein>
<evidence type="ECO:0000256" key="1">
    <source>
        <dbReference type="ARBA" id="ARBA00023015"/>
    </source>
</evidence>
<dbReference type="Pfam" id="PF13490">
    <property type="entry name" value="zf-HC2"/>
    <property type="match status" value="1"/>
</dbReference>
<keyword evidence="1" id="KW-0805">Transcription regulation</keyword>
<feature type="domain" description="Putative zinc-finger" evidence="4">
    <location>
        <begin position="70"/>
        <end position="99"/>
    </location>
</feature>
<gene>
    <name evidence="5" type="ORF">GOEFS_017_00740</name>
</gene>
<keyword evidence="6" id="KW-1185">Reference proteome</keyword>
<proteinExistence type="predicted"/>
<dbReference type="InterPro" id="IPR027383">
    <property type="entry name" value="Znf_put"/>
</dbReference>
<dbReference type="AlphaFoldDB" id="H0QVV7"/>
<name>H0QVV7_9ACTN</name>
<dbReference type="InterPro" id="IPR041916">
    <property type="entry name" value="Anti_sigma_zinc_sf"/>
</dbReference>
<accession>H0QVV7</accession>
<organism evidence="5 6">
    <name type="scientific">Gordonia effusa NBRC 100432</name>
    <dbReference type="NCBI Taxonomy" id="1077974"/>
    <lineage>
        <taxon>Bacteria</taxon>
        <taxon>Bacillati</taxon>
        <taxon>Actinomycetota</taxon>
        <taxon>Actinomycetes</taxon>
        <taxon>Mycobacteriales</taxon>
        <taxon>Gordoniaceae</taxon>
        <taxon>Gordonia</taxon>
    </lineage>
</organism>
<dbReference type="Gene3D" id="1.10.10.1320">
    <property type="entry name" value="Anti-sigma factor, zinc-finger domain"/>
    <property type="match status" value="1"/>
</dbReference>
<evidence type="ECO:0000256" key="3">
    <source>
        <dbReference type="SAM" id="MobiDB-lite"/>
    </source>
</evidence>
<keyword evidence="2" id="KW-0804">Transcription</keyword>